<organism evidence="6 7">
    <name type="scientific">Cryobacterium tepidiphilum</name>
    <dbReference type="NCBI Taxonomy" id="2486026"/>
    <lineage>
        <taxon>Bacteria</taxon>
        <taxon>Bacillati</taxon>
        <taxon>Actinomycetota</taxon>
        <taxon>Actinomycetes</taxon>
        <taxon>Micrococcales</taxon>
        <taxon>Microbacteriaceae</taxon>
        <taxon>Cryobacterium</taxon>
    </lineage>
</organism>
<accession>A0A3M8LAK4</accession>
<sequence length="206" mass="22771">MVLTDTRPTPAAVPVLVPAAPRVHARVRILGVADRLFYSEGVHTVGVDRIISEAQVTKATFYKYYRSKDSLIVAYLQGRDKRSRDFVSALEKRESSAEQRLRGVVAEISSELMDPAFRGCPFINAAAQFTEANHPVRAAVQSHREWYLMKVESLFRTLGHERAGDAADEFFLARDGAFAFANLGDPVAANAALHRAFERVLHAASA</sequence>
<dbReference type="SUPFAM" id="SSF46689">
    <property type="entry name" value="Homeodomain-like"/>
    <property type="match status" value="1"/>
</dbReference>
<evidence type="ECO:0000256" key="4">
    <source>
        <dbReference type="PROSITE-ProRule" id="PRU00335"/>
    </source>
</evidence>
<dbReference type="InterPro" id="IPR036271">
    <property type="entry name" value="Tet_transcr_reg_TetR-rel_C_sf"/>
</dbReference>
<evidence type="ECO:0000256" key="2">
    <source>
        <dbReference type="ARBA" id="ARBA00023125"/>
    </source>
</evidence>
<dbReference type="AlphaFoldDB" id="A0A3M8LAK4"/>
<keyword evidence="1" id="KW-0805">Transcription regulation</keyword>
<proteinExistence type="predicted"/>
<keyword evidence="2 4" id="KW-0238">DNA-binding</keyword>
<evidence type="ECO:0000256" key="1">
    <source>
        <dbReference type="ARBA" id="ARBA00023015"/>
    </source>
</evidence>
<evidence type="ECO:0000313" key="7">
    <source>
        <dbReference type="Proteomes" id="UP000279859"/>
    </source>
</evidence>
<dbReference type="SUPFAM" id="SSF48498">
    <property type="entry name" value="Tetracyclin repressor-like, C-terminal domain"/>
    <property type="match status" value="1"/>
</dbReference>
<dbReference type="Gene3D" id="1.10.357.10">
    <property type="entry name" value="Tetracycline Repressor, domain 2"/>
    <property type="match status" value="1"/>
</dbReference>
<dbReference type="PROSITE" id="PS50977">
    <property type="entry name" value="HTH_TETR_2"/>
    <property type="match status" value="1"/>
</dbReference>
<dbReference type="PRINTS" id="PR00455">
    <property type="entry name" value="HTHTETR"/>
</dbReference>
<dbReference type="RefSeq" id="WP_123045710.1">
    <property type="nucleotide sequence ID" value="NZ_RDSR01000010.1"/>
</dbReference>
<protein>
    <submittedName>
        <fullName evidence="6">TetR/AcrR family transcriptional regulator</fullName>
    </submittedName>
</protein>
<feature type="domain" description="HTH tetR-type" evidence="5">
    <location>
        <begin position="23"/>
        <end position="83"/>
    </location>
</feature>
<keyword evidence="7" id="KW-1185">Reference proteome</keyword>
<keyword evidence="3" id="KW-0804">Transcription</keyword>
<dbReference type="GO" id="GO:0003677">
    <property type="term" value="F:DNA binding"/>
    <property type="evidence" value="ECO:0007669"/>
    <property type="project" value="UniProtKB-UniRule"/>
</dbReference>
<name>A0A3M8LAK4_9MICO</name>
<dbReference type="PANTHER" id="PTHR47506">
    <property type="entry name" value="TRANSCRIPTIONAL REGULATORY PROTEIN"/>
    <property type="match status" value="1"/>
</dbReference>
<comment type="caution">
    <text evidence="6">The sequence shown here is derived from an EMBL/GenBank/DDBJ whole genome shotgun (WGS) entry which is preliminary data.</text>
</comment>
<reference evidence="6 7" key="1">
    <citation type="submission" date="2018-11" db="EMBL/GenBank/DDBJ databases">
        <title>Cryobacterium sp. nov., isolated from rhizosphere soil of lettuce.</title>
        <authorList>
            <person name="Wang Y."/>
        </authorList>
    </citation>
    <scope>NUCLEOTIDE SEQUENCE [LARGE SCALE GENOMIC DNA]</scope>
    <source>
        <strain evidence="6 7">NEAU-85</strain>
    </source>
</reference>
<dbReference type="InterPro" id="IPR009057">
    <property type="entry name" value="Homeodomain-like_sf"/>
</dbReference>
<dbReference type="InterPro" id="IPR001647">
    <property type="entry name" value="HTH_TetR"/>
</dbReference>
<dbReference type="InterPro" id="IPR011075">
    <property type="entry name" value="TetR_C"/>
</dbReference>
<gene>
    <name evidence="6" type="ORF">EEJ31_07625</name>
</gene>
<dbReference type="PANTHER" id="PTHR47506:SF1">
    <property type="entry name" value="HTH-TYPE TRANSCRIPTIONAL REGULATOR YJDC"/>
    <property type="match status" value="1"/>
</dbReference>
<dbReference type="EMBL" id="RDSR01000010">
    <property type="protein sequence ID" value="RNE62480.1"/>
    <property type="molecule type" value="Genomic_DNA"/>
</dbReference>
<feature type="DNA-binding region" description="H-T-H motif" evidence="4">
    <location>
        <begin position="46"/>
        <end position="65"/>
    </location>
</feature>
<evidence type="ECO:0000313" key="6">
    <source>
        <dbReference type="EMBL" id="RNE62480.1"/>
    </source>
</evidence>
<evidence type="ECO:0000256" key="3">
    <source>
        <dbReference type="ARBA" id="ARBA00023163"/>
    </source>
</evidence>
<dbReference type="OrthoDB" id="4214267at2"/>
<dbReference type="Pfam" id="PF00440">
    <property type="entry name" value="TetR_N"/>
    <property type="match status" value="1"/>
</dbReference>
<evidence type="ECO:0000259" key="5">
    <source>
        <dbReference type="PROSITE" id="PS50977"/>
    </source>
</evidence>
<dbReference type="Proteomes" id="UP000279859">
    <property type="component" value="Unassembled WGS sequence"/>
</dbReference>
<dbReference type="Pfam" id="PF16925">
    <property type="entry name" value="TetR_C_13"/>
    <property type="match status" value="1"/>
</dbReference>